<dbReference type="GO" id="GO:0003723">
    <property type="term" value="F:RNA binding"/>
    <property type="evidence" value="ECO:0007669"/>
    <property type="project" value="InterPro"/>
</dbReference>
<keyword evidence="7" id="KW-1185">Reference proteome</keyword>
<dbReference type="Gene3D" id="2.40.50.140">
    <property type="entry name" value="Nucleic acid-binding proteins"/>
    <property type="match status" value="1"/>
</dbReference>
<organism evidence="6 7">
    <name type="scientific">Plasmodium ovale wallikeri</name>
    <dbReference type="NCBI Taxonomy" id="864142"/>
    <lineage>
        <taxon>Eukaryota</taxon>
        <taxon>Sar</taxon>
        <taxon>Alveolata</taxon>
        <taxon>Apicomplexa</taxon>
        <taxon>Aconoidasida</taxon>
        <taxon>Haemosporida</taxon>
        <taxon>Plasmodiidae</taxon>
        <taxon>Plasmodium</taxon>
        <taxon>Plasmodium (Plasmodium)</taxon>
    </lineage>
</organism>
<dbReference type="PANTHER" id="PTHR12686">
    <property type="entry name" value="3'-5' EXORIBONUCLEASE CSL4-RELATED"/>
    <property type="match status" value="1"/>
</dbReference>
<dbReference type="EMBL" id="FLRD01000014">
    <property type="protein sequence ID" value="SBT31300.1"/>
    <property type="molecule type" value="Genomic_DNA"/>
</dbReference>
<accession>A0A1A8YID0</accession>
<evidence type="ECO:0000256" key="2">
    <source>
        <dbReference type="ARBA" id="ARBA00022490"/>
    </source>
</evidence>
<evidence type="ECO:0000313" key="7">
    <source>
        <dbReference type="Proteomes" id="UP000078555"/>
    </source>
</evidence>
<feature type="domain" description="Exosome complex component CSL4 C-terminal" evidence="4">
    <location>
        <begin position="100"/>
        <end position="140"/>
    </location>
</feature>
<proteinExistence type="predicted"/>
<dbReference type="GO" id="GO:0000176">
    <property type="term" value="C:nuclear exosome (RNase complex)"/>
    <property type="evidence" value="ECO:0007669"/>
    <property type="project" value="TreeGrafter"/>
</dbReference>
<name>A0A1A8YID0_PLAOA</name>
<evidence type="ECO:0000313" key="6">
    <source>
        <dbReference type="EMBL" id="SBT31300.1"/>
    </source>
</evidence>
<dbReference type="Pfam" id="PF14382">
    <property type="entry name" value="ECR1_N"/>
    <property type="match status" value="1"/>
</dbReference>
<gene>
    <name evidence="6" type="ORF">POVWA1_006460</name>
</gene>
<dbReference type="InterPro" id="IPR012340">
    <property type="entry name" value="NA-bd_OB-fold"/>
</dbReference>
<evidence type="ECO:0000256" key="3">
    <source>
        <dbReference type="ARBA" id="ARBA00022835"/>
    </source>
</evidence>
<keyword evidence="2" id="KW-0963">Cytoplasm</keyword>
<dbReference type="GO" id="GO:0005730">
    <property type="term" value="C:nucleolus"/>
    <property type="evidence" value="ECO:0007669"/>
    <property type="project" value="UniProtKB-SubCell"/>
</dbReference>
<dbReference type="InterPro" id="IPR019495">
    <property type="entry name" value="EXOSC1_C"/>
</dbReference>
<sequence length="198" mass="22329">MIIMDPQTIDDIILPGEVVGNVENYICGDNTYVLHNEIRATILGKKSIVDIGKNKQLVRVDNVKYFVTLPQVGDVVICKIFRVTFNLIYCNILLVNNKPLKNTFKAYINKSDIHIYEGELGDNFDCFKQGDIIKAKVLSIGQHSSYKLSTVGSDLGVIIALSDKGEVLKPVAWNLMINLRFMRILHPLVILYKTLISF</sequence>
<dbReference type="GO" id="GO:0005737">
    <property type="term" value="C:cytoplasm"/>
    <property type="evidence" value="ECO:0007669"/>
    <property type="project" value="TreeGrafter"/>
</dbReference>
<evidence type="ECO:0000256" key="1">
    <source>
        <dbReference type="ARBA" id="ARBA00004604"/>
    </source>
</evidence>
<dbReference type="InterPro" id="IPR025721">
    <property type="entry name" value="Exosome_cplx_N_dom"/>
</dbReference>
<evidence type="ECO:0000259" key="4">
    <source>
        <dbReference type="Pfam" id="PF10447"/>
    </source>
</evidence>
<dbReference type="SUPFAM" id="SSF110324">
    <property type="entry name" value="Ribosomal L27 protein-like"/>
    <property type="match status" value="1"/>
</dbReference>
<dbReference type="Gene3D" id="2.40.50.100">
    <property type="match status" value="1"/>
</dbReference>
<protein>
    <submittedName>
        <fullName evidence="6">Exosome complex component CSL4, putative (CSL4)</fullName>
    </submittedName>
</protein>
<dbReference type="PANTHER" id="PTHR12686:SF8">
    <property type="entry name" value="EXOSOME COMPLEX COMPONENT CSL4"/>
    <property type="match status" value="1"/>
</dbReference>
<dbReference type="Proteomes" id="UP000078555">
    <property type="component" value="Unassembled WGS sequence"/>
</dbReference>
<keyword evidence="3" id="KW-0271">Exosome</keyword>
<dbReference type="AlphaFoldDB" id="A0A1A8YID0"/>
<evidence type="ECO:0000259" key="5">
    <source>
        <dbReference type="Pfam" id="PF14382"/>
    </source>
</evidence>
<dbReference type="SUPFAM" id="SSF50249">
    <property type="entry name" value="Nucleic acid-binding proteins"/>
    <property type="match status" value="1"/>
</dbReference>
<feature type="domain" description="Exosome complex component N-terminal" evidence="5">
    <location>
        <begin position="12"/>
        <end position="49"/>
    </location>
</feature>
<reference evidence="7" key="1">
    <citation type="submission" date="2016-05" db="EMBL/GenBank/DDBJ databases">
        <authorList>
            <person name="Naeem R."/>
        </authorList>
    </citation>
    <scope>NUCLEOTIDE SEQUENCE [LARGE SCALE GENOMIC DNA]</scope>
</reference>
<comment type="subcellular location">
    <subcellularLocation>
        <location evidence="1">Nucleus</location>
        <location evidence="1">Nucleolus</location>
    </subcellularLocation>
</comment>
<dbReference type="InterPro" id="IPR039771">
    <property type="entry name" value="Csl4"/>
</dbReference>
<dbReference type="Pfam" id="PF10447">
    <property type="entry name" value="EXOSC1"/>
    <property type="match status" value="1"/>
</dbReference>
<dbReference type="GO" id="GO:0006396">
    <property type="term" value="P:RNA processing"/>
    <property type="evidence" value="ECO:0007669"/>
    <property type="project" value="InterPro"/>
</dbReference>